<dbReference type="Gene3D" id="1.10.630.10">
    <property type="entry name" value="Cytochrome P450"/>
    <property type="match status" value="1"/>
</dbReference>
<keyword evidence="9" id="KW-0408">Iron</keyword>
<evidence type="ECO:0000256" key="9">
    <source>
        <dbReference type="ARBA" id="ARBA00023004"/>
    </source>
</evidence>
<keyword evidence="8" id="KW-0560">Oxidoreductase</keyword>
<dbReference type="InterPro" id="IPR001128">
    <property type="entry name" value="Cyt_P450"/>
</dbReference>
<evidence type="ECO:0008006" key="14">
    <source>
        <dbReference type="Google" id="ProtNLM"/>
    </source>
</evidence>
<reference evidence="12" key="2">
    <citation type="submission" date="2020-08" db="EMBL/GenBank/DDBJ databases">
        <title>Plant Genome Project.</title>
        <authorList>
            <person name="Zhang R.-G."/>
        </authorList>
    </citation>
    <scope>NUCLEOTIDE SEQUENCE</scope>
    <source>
        <strain evidence="12">Huo1</strain>
        <tissue evidence="12">Leaf</tissue>
    </source>
</reference>
<protein>
    <recommendedName>
        <fullName evidence="14">Cytochrome P450</fullName>
    </recommendedName>
</protein>
<dbReference type="GO" id="GO:0004497">
    <property type="term" value="F:monooxygenase activity"/>
    <property type="evidence" value="ECO:0007669"/>
    <property type="project" value="UniProtKB-KW"/>
</dbReference>
<evidence type="ECO:0000256" key="11">
    <source>
        <dbReference type="ARBA" id="ARBA00023136"/>
    </source>
</evidence>
<keyword evidence="7" id="KW-1133">Transmembrane helix</keyword>
<dbReference type="Proteomes" id="UP000298416">
    <property type="component" value="Unassembled WGS sequence"/>
</dbReference>
<evidence type="ECO:0000256" key="6">
    <source>
        <dbReference type="ARBA" id="ARBA00022723"/>
    </source>
</evidence>
<comment type="subcellular location">
    <subcellularLocation>
        <location evidence="2">Membrane</location>
        <topology evidence="2">Single-pass membrane protein</topology>
    </subcellularLocation>
</comment>
<evidence type="ECO:0000256" key="1">
    <source>
        <dbReference type="ARBA" id="ARBA00001971"/>
    </source>
</evidence>
<evidence type="ECO:0000256" key="3">
    <source>
        <dbReference type="ARBA" id="ARBA00010617"/>
    </source>
</evidence>
<evidence type="ECO:0000313" key="13">
    <source>
        <dbReference type="Proteomes" id="UP000298416"/>
    </source>
</evidence>
<dbReference type="GO" id="GO:0020037">
    <property type="term" value="F:heme binding"/>
    <property type="evidence" value="ECO:0007669"/>
    <property type="project" value="InterPro"/>
</dbReference>
<comment type="caution">
    <text evidence="12">The sequence shown here is derived from an EMBL/GenBank/DDBJ whole genome shotgun (WGS) entry which is preliminary data.</text>
</comment>
<dbReference type="Pfam" id="PF00067">
    <property type="entry name" value="p450"/>
    <property type="match status" value="1"/>
</dbReference>
<keyword evidence="10" id="KW-0503">Monooxygenase</keyword>
<proteinExistence type="inferred from homology"/>
<reference evidence="12" key="1">
    <citation type="submission" date="2018-01" db="EMBL/GenBank/DDBJ databases">
        <authorList>
            <person name="Mao J.F."/>
        </authorList>
    </citation>
    <scope>NUCLEOTIDE SEQUENCE</scope>
    <source>
        <strain evidence="12">Huo1</strain>
        <tissue evidence="12">Leaf</tissue>
    </source>
</reference>
<name>A0A8X8WJB9_SALSN</name>
<organism evidence="12">
    <name type="scientific">Salvia splendens</name>
    <name type="common">Scarlet sage</name>
    <dbReference type="NCBI Taxonomy" id="180675"/>
    <lineage>
        <taxon>Eukaryota</taxon>
        <taxon>Viridiplantae</taxon>
        <taxon>Streptophyta</taxon>
        <taxon>Embryophyta</taxon>
        <taxon>Tracheophyta</taxon>
        <taxon>Spermatophyta</taxon>
        <taxon>Magnoliopsida</taxon>
        <taxon>eudicotyledons</taxon>
        <taxon>Gunneridae</taxon>
        <taxon>Pentapetalae</taxon>
        <taxon>asterids</taxon>
        <taxon>lamiids</taxon>
        <taxon>Lamiales</taxon>
        <taxon>Lamiaceae</taxon>
        <taxon>Nepetoideae</taxon>
        <taxon>Mentheae</taxon>
        <taxon>Salviinae</taxon>
        <taxon>Salvia</taxon>
        <taxon>Salvia subgen. Calosphace</taxon>
        <taxon>core Calosphace</taxon>
    </lineage>
</organism>
<keyword evidence="11" id="KW-0472">Membrane</keyword>
<evidence type="ECO:0000313" key="12">
    <source>
        <dbReference type="EMBL" id="KAG6395449.1"/>
    </source>
</evidence>
<dbReference type="GO" id="GO:0016705">
    <property type="term" value="F:oxidoreductase activity, acting on paired donors, with incorporation or reduction of molecular oxygen"/>
    <property type="evidence" value="ECO:0007669"/>
    <property type="project" value="InterPro"/>
</dbReference>
<evidence type="ECO:0000256" key="8">
    <source>
        <dbReference type="ARBA" id="ARBA00023002"/>
    </source>
</evidence>
<dbReference type="GO" id="GO:0005506">
    <property type="term" value="F:iron ion binding"/>
    <property type="evidence" value="ECO:0007669"/>
    <property type="project" value="InterPro"/>
</dbReference>
<dbReference type="EMBL" id="PNBA02000017">
    <property type="protein sequence ID" value="KAG6395449.1"/>
    <property type="molecule type" value="Genomic_DNA"/>
</dbReference>
<sequence length="94" mass="10581">MDNARVPNCWENLDEFVPERFLNSSIDAKGNDFEFIPFGSGRRMCPKMAMGHLNEELAELPRGIRGEDANTDPLPGLAVQKKNTLLIMPKSYDV</sequence>
<comment type="similarity">
    <text evidence="3">Belongs to the cytochrome P450 family.</text>
</comment>
<dbReference type="AlphaFoldDB" id="A0A8X8WJB9"/>
<evidence type="ECO:0000256" key="7">
    <source>
        <dbReference type="ARBA" id="ARBA00022989"/>
    </source>
</evidence>
<evidence type="ECO:0000256" key="10">
    <source>
        <dbReference type="ARBA" id="ARBA00023033"/>
    </source>
</evidence>
<evidence type="ECO:0000256" key="4">
    <source>
        <dbReference type="ARBA" id="ARBA00022617"/>
    </source>
</evidence>
<comment type="cofactor">
    <cofactor evidence="1">
        <name>heme</name>
        <dbReference type="ChEBI" id="CHEBI:30413"/>
    </cofactor>
</comment>
<evidence type="ECO:0000256" key="2">
    <source>
        <dbReference type="ARBA" id="ARBA00004167"/>
    </source>
</evidence>
<dbReference type="InterPro" id="IPR036396">
    <property type="entry name" value="Cyt_P450_sf"/>
</dbReference>
<keyword evidence="4" id="KW-0349">Heme</keyword>
<dbReference type="PANTHER" id="PTHR47955">
    <property type="entry name" value="CYTOCHROME P450 FAMILY 71 PROTEIN"/>
    <property type="match status" value="1"/>
</dbReference>
<dbReference type="PANTHER" id="PTHR47955:SF22">
    <property type="entry name" value="CYTOCHROME P450 83B1-LIKE"/>
    <property type="match status" value="1"/>
</dbReference>
<accession>A0A8X8WJB9</accession>
<dbReference type="GO" id="GO:0016020">
    <property type="term" value="C:membrane"/>
    <property type="evidence" value="ECO:0007669"/>
    <property type="project" value="UniProtKB-SubCell"/>
</dbReference>
<gene>
    <name evidence="12" type="ORF">SASPL_146094</name>
</gene>
<dbReference type="SUPFAM" id="SSF48264">
    <property type="entry name" value="Cytochrome P450"/>
    <property type="match status" value="1"/>
</dbReference>
<keyword evidence="13" id="KW-1185">Reference proteome</keyword>
<evidence type="ECO:0000256" key="5">
    <source>
        <dbReference type="ARBA" id="ARBA00022692"/>
    </source>
</evidence>
<keyword evidence="6" id="KW-0479">Metal-binding</keyword>
<keyword evidence="5" id="KW-0812">Transmembrane</keyword>